<accession>A0ACB8UI17</accession>
<evidence type="ECO:0000313" key="1">
    <source>
        <dbReference type="EMBL" id="KAI0094102.1"/>
    </source>
</evidence>
<dbReference type="EMBL" id="MU274901">
    <property type="protein sequence ID" value="KAI0094102.1"/>
    <property type="molecule type" value="Genomic_DNA"/>
</dbReference>
<keyword evidence="2" id="KW-1185">Reference proteome</keyword>
<name>A0ACB8UI17_9APHY</name>
<gene>
    <name evidence="1" type="ORF">BDY19DRAFT_298223</name>
</gene>
<proteinExistence type="predicted"/>
<protein>
    <submittedName>
        <fullName evidence="1">Uncharacterized protein</fullName>
    </submittedName>
</protein>
<sequence length="135" mass="15195">MRSSRLSLPLISALSTSLTFIRNSGAAPSVQNFPSHNLRHAVSSHFTSLKGYLFLHNGTTWSAYVPASRTMGFASPTFPRCHCLNSRTIVSDLDTASAPWHLYQLNRSLYRHPPKPTWVATNPNLFFQYFEEGHT</sequence>
<evidence type="ECO:0000313" key="2">
    <source>
        <dbReference type="Proteomes" id="UP001055072"/>
    </source>
</evidence>
<organism evidence="1 2">
    <name type="scientific">Irpex rosettiformis</name>
    <dbReference type="NCBI Taxonomy" id="378272"/>
    <lineage>
        <taxon>Eukaryota</taxon>
        <taxon>Fungi</taxon>
        <taxon>Dikarya</taxon>
        <taxon>Basidiomycota</taxon>
        <taxon>Agaricomycotina</taxon>
        <taxon>Agaricomycetes</taxon>
        <taxon>Polyporales</taxon>
        <taxon>Irpicaceae</taxon>
        <taxon>Irpex</taxon>
    </lineage>
</organism>
<reference evidence="1" key="1">
    <citation type="journal article" date="2021" name="Environ. Microbiol.">
        <title>Gene family expansions and transcriptome signatures uncover fungal adaptations to wood decay.</title>
        <authorList>
            <person name="Hage H."/>
            <person name="Miyauchi S."/>
            <person name="Viragh M."/>
            <person name="Drula E."/>
            <person name="Min B."/>
            <person name="Chaduli D."/>
            <person name="Navarro D."/>
            <person name="Favel A."/>
            <person name="Norest M."/>
            <person name="Lesage-Meessen L."/>
            <person name="Balint B."/>
            <person name="Merenyi Z."/>
            <person name="de Eugenio L."/>
            <person name="Morin E."/>
            <person name="Martinez A.T."/>
            <person name="Baldrian P."/>
            <person name="Stursova M."/>
            <person name="Martinez M.J."/>
            <person name="Novotny C."/>
            <person name="Magnuson J.K."/>
            <person name="Spatafora J.W."/>
            <person name="Maurice S."/>
            <person name="Pangilinan J."/>
            <person name="Andreopoulos W."/>
            <person name="LaButti K."/>
            <person name="Hundley H."/>
            <person name="Na H."/>
            <person name="Kuo A."/>
            <person name="Barry K."/>
            <person name="Lipzen A."/>
            <person name="Henrissat B."/>
            <person name="Riley R."/>
            <person name="Ahrendt S."/>
            <person name="Nagy L.G."/>
            <person name="Grigoriev I.V."/>
            <person name="Martin F."/>
            <person name="Rosso M.N."/>
        </authorList>
    </citation>
    <scope>NUCLEOTIDE SEQUENCE</scope>
    <source>
        <strain evidence="1">CBS 384.51</strain>
    </source>
</reference>
<comment type="caution">
    <text evidence="1">The sequence shown here is derived from an EMBL/GenBank/DDBJ whole genome shotgun (WGS) entry which is preliminary data.</text>
</comment>
<dbReference type="Proteomes" id="UP001055072">
    <property type="component" value="Unassembled WGS sequence"/>
</dbReference>